<feature type="transmembrane region" description="Helical" evidence="1">
    <location>
        <begin position="57"/>
        <end position="77"/>
    </location>
</feature>
<sequence length="88" mass="9906">MFPRFFNEDSKVQSYSATYNSSSIKPSGLIDRSKYSRKSLVIADFTPVEANYSVNRLYTSMLLSLGVMSFILITYGLHSGLSEFIYPG</sequence>
<dbReference type="AlphaFoldDB" id="Q7VBD0"/>
<name>Q7VBD0_PROMA</name>
<keyword evidence="3" id="KW-1185">Reference proteome</keyword>
<evidence type="ECO:0000256" key="1">
    <source>
        <dbReference type="SAM" id="Phobius"/>
    </source>
</evidence>
<evidence type="ECO:0000313" key="2">
    <source>
        <dbReference type="EMBL" id="AAQ00210.1"/>
    </source>
</evidence>
<evidence type="ECO:0000313" key="3">
    <source>
        <dbReference type="Proteomes" id="UP000001420"/>
    </source>
</evidence>
<keyword evidence="1" id="KW-1133">Transmembrane helix</keyword>
<dbReference type="EnsemblBacteria" id="AAQ00210">
    <property type="protein sequence ID" value="AAQ00210"/>
    <property type="gene ID" value="Pro_1165"/>
</dbReference>
<gene>
    <name evidence="2" type="ordered locus">Pro_1165</name>
</gene>
<dbReference type="EMBL" id="AE017126">
    <property type="protein sequence ID" value="AAQ00210.1"/>
    <property type="molecule type" value="Genomic_DNA"/>
</dbReference>
<protein>
    <submittedName>
        <fullName evidence="2">Uncharacterized protein</fullName>
    </submittedName>
</protein>
<dbReference type="HOGENOM" id="CLU_164750_0_0_3"/>
<reference evidence="2 3" key="1">
    <citation type="journal article" date="2003" name="Proc. Natl. Acad. Sci. U.S.A.">
        <title>Genome sequence of the cyanobacterium Prochlorococcus marinus SS120, a nearly minimal oxyphototrophic genome.</title>
        <authorList>
            <person name="Dufresne A."/>
            <person name="Salanoubat M."/>
            <person name="Partensky F."/>
            <person name="Artiguenave F."/>
            <person name="Axmann I.M."/>
            <person name="Barbe V."/>
            <person name="Duprat S."/>
            <person name="Galperin M.Y."/>
            <person name="Koonin E.V."/>
            <person name="Le Gall F."/>
            <person name="Makarova K.S."/>
            <person name="Ostrowski M."/>
            <person name="Oztas S."/>
            <person name="Robert C."/>
            <person name="Rogozin I.B."/>
            <person name="Scanlan D.J."/>
            <person name="Tandeau de Marsac N."/>
            <person name="Weissenbach J."/>
            <person name="Wincker P."/>
            <person name="Wolf Y.I."/>
            <person name="Hess W.R."/>
        </authorList>
    </citation>
    <scope>NUCLEOTIDE SEQUENCE [LARGE SCALE GENOMIC DNA]</scope>
    <source>
        <strain evidence="3">SARG / CCMP1375 / SS120</strain>
    </source>
</reference>
<dbReference type="Proteomes" id="UP000001420">
    <property type="component" value="Chromosome"/>
</dbReference>
<dbReference type="STRING" id="167539.Pro_1165"/>
<accession>Q7VBD0</accession>
<organism evidence="2 3">
    <name type="scientific">Prochlorococcus marinus (strain SARG / CCMP1375 / SS120)</name>
    <dbReference type="NCBI Taxonomy" id="167539"/>
    <lineage>
        <taxon>Bacteria</taxon>
        <taxon>Bacillati</taxon>
        <taxon>Cyanobacteriota</taxon>
        <taxon>Cyanophyceae</taxon>
        <taxon>Synechococcales</taxon>
        <taxon>Prochlorococcaceae</taxon>
        <taxon>Prochlorococcus</taxon>
    </lineage>
</organism>
<proteinExistence type="predicted"/>
<keyword evidence="1" id="KW-0812">Transmembrane</keyword>
<keyword evidence="1" id="KW-0472">Membrane</keyword>
<dbReference type="OrthoDB" id="540233at2"/>
<dbReference type="KEGG" id="pma:Pro_1165"/>